<feature type="transmembrane region" description="Helical" evidence="1">
    <location>
        <begin position="217"/>
        <end position="239"/>
    </location>
</feature>
<feature type="transmembrane region" description="Helical" evidence="1">
    <location>
        <begin position="318"/>
        <end position="336"/>
    </location>
</feature>
<protein>
    <submittedName>
        <fullName evidence="3">DUF418 domain-containing protein</fullName>
    </submittedName>
</protein>
<feature type="transmembrane region" description="Helical" evidence="1">
    <location>
        <begin position="83"/>
        <end position="110"/>
    </location>
</feature>
<dbReference type="InterPro" id="IPR007349">
    <property type="entry name" value="DUF418"/>
</dbReference>
<dbReference type="Pfam" id="PF04235">
    <property type="entry name" value="DUF418"/>
    <property type="match status" value="1"/>
</dbReference>
<gene>
    <name evidence="3" type="ORF">ENH88_16230</name>
</gene>
<keyword evidence="1" id="KW-0812">Transmembrane</keyword>
<organism evidence="3">
    <name type="scientific">Pseudoalteromonas prydzensis</name>
    <dbReference type="NCBI Taxonomy" id="182141"/>
    <lineage>
        <taxon>Bacteria</taxon>
        <taxon>Pseudomonadati</taxon>
        <taxon>Pseudomonadota</taxon>
        <taxon>Gammaproteobacteria</taxon>
        <taxon>Alteromonadales</taxon>
        <taxon>Pseudoalteromonadaceae</taxon>
        <taxon>Pseudoalteromonas</taxon>
    </lineage>
</organism>
<feature type="transmembrane region" description="Helical" evidence="1">
    <location>
        <begin position="7"/>
        <end position="26"/>
    </location>
</feature>
<dbReference type="Proteomes" id="UP000886188">
    <property type="component" value="Unassembled WGS sequence"/>
</dbReference>
<keyword evidence="1" id="KW-0472">Membrane</keyword>
<feature type="transmembrane region" description="Helical" evidence="1">
    <location>
        <begin position="38"/>
        <end position="62"/>
    </location>
</feature>
<keyword evidence="1" id="KW-1133">Transmembrane helix</keyword>
<feature type="transmembrane region" description="Helical" evidence="1">
    <location>
        <begin position="283"/>
        <end position="306"/>
    </location>
</feature>
<feature type="domain" description="DUF418" evidence="2">
    <location>
        <begin position="218"/>
        <end position="352"/>
    </location>
</feature>
<accession>A0A7V1D131</accession>
<sequence length="353" mass="39949">MDIIRGVAVLGLMYMNVYFFGLFEFGYVPLTNPPLSDHIIQCFSLIFIDGRFRSLFCLLFGAGLYIQWQRWQSHEKLIKRLKILAVLGLLHGFLLWAGDILLIYACAGWLAAKYLTADATLILKRGVQFLLLGATITFLISLLEPSYVISRDADTFIDSYQALHATFSALFINNVLMFVLMLIALPLVTLWMAAGLMLIGIYLYKQGLFVSGFTTQSCVFITAAALLLSLFRLLLQWQYSPLSYALQEPVNWLAALFTALLYIQLIVKLCANKAASVPVLQAAGRLALSLYISQSVMLFVLFKIIFPEWVLSFNLLDYWLLVTGLVLLQILVCAIYPRYYNDGPLEALWRRLS</sequence>
<dbReference type="EMBL" id="DRGM01000167">
    <property type="protein sequence ID" value="HEA17957.1"/>
    <property type="molecule type" value="Genomic_DNA"/>
</dbReference>
<dbReference type="InterPro" id="IPR052529">
    <property type="entry name" value="Bact_Transport_Assoc"/>
</dbReference>
<comment type="caution">
    <text evidence="3">The sequence shown here is derived from an EMBL/GenBank/DDBJ whole genome shotgun (WGS) entry which is preliminary data.</text>
</comment>
<evidence type="ECO:0000256" key="1">
    <source>
        <dbReference type="SAM" id="Phobius"/>
    </source>
</evidence>
<proteinExistence type="predicted"/>
<feature type="transmembrane region" description="Helical" evidence="1">
    <location>
        <begin position="162"/>
        <end position="182"/>
    </location>
</feature>
<feature type="transmembrane region" description="Helical" evidence="1">
    <location>
        <begin position="130"/>
        <end position="150"/>
    </location>
</feature>
<evidence type="ECO:0000313" key="3">
    <source>
        <dbReference type="EMBL" id="HEA17957.1"/>
    </source>
</evidence>
<dbReference type="PANTHER" id="PTHR30590">
    <property type="entry name" value="INNER MEMBRANE PROTEIN"/>
    <property type="match status" value="1"/>
</dbReference>
<feature type="transmembrane region" description="Helical" evidence="1">
    <location>
        <begin position="251"/>
        <end position="271"/>
    </location>
</feature>
<evidence type="ECO:0000259" key="2">
    <source>
        <dbReference type="Pfam" id="PF04235"/>
    </source>
</evidence>
<dbReference type="AlphaFoldDB" id="A0A7V1D131"/>
<name>A0A7V1D131_9GAMM</name>
<dbReference type="PANTHER" id="PTHR30590:SF2">
    <property type="entry name" value="INNER MEMBRANE PROTEIN"/>
    <property type="match status" value="1"/>
</dbReference>
<reference evidence="3" key="1">
    <citation type="journal article" date="2020" name="mSystems">
        <title>Genome- and Community-Level Interaction Insights into Carbon Utilization and Element Cycling Functions of Hydrothermarchaeota in Hydrothermal Sediment.</title>
        <authorList>
            <person name="Zhou Z."/>
            <person name="Liu Y."/>
            <person name="Xu W."/>
            <person name="Pan J."/>
            <person name="Luo Z.H."/>
            <person name="Li M."/>
        </authorList>
    </citation>
    <scope>NUCLEOTIDE SEQUENCE [LARGE SCALE GENOMIC DNA]</scope>
    <source>
        <strain evidence="3">HyVt-346</strain>
    </source>
</reference>
<feature type="transmembrane region" description="Helical" evidence="1">
    <location>
        <begin position="188"/>
        <end position="205"/>
    </location>
</feature>